<dbReference type="EMBL" id="CP003731">
    <property type="protein sequence ID" value="AFO52014.1"/>
    <property type="molecule type" value="Genomic_DNA"/>
</dbReference>
<name>I7CJI6_MYCHA</name>
<dbReference type="PATRIC" id="fig|1212765.3.peg.487"/>
<sequence length="210" mass="23375">MAFLTTKSIVALFVGSGSVVGGGFGVREIVRVNSRTTYQSLGKQSSESRSEADTDPSTTDSSEENDRSETLSDDPLSFSASDFTSVDTEDSDLEEDEDDYEELNEQEVTGKLVLVKGEDFSVNSGYSLKVYYTDDRSGLEGTSLYEIDIKGPKSKINSYISKFTRDAWMNSDELDDFLKVVEGKQAEFHNIFKSNVCEQLLQKLRELAKK</sequence>
<accession>I7CJI6</accession>
<dbReference type="AlphaFoldDB" id="I7CJI6"/>
<dbReference type="KEGG" id="mhl:MHLP_02170"/>
<reference evidence="2 3" key="1">
    <citation type="journal article" date="2012" name="J. Bacteriol.">
        <title>Genome Sequence of "Candidatus Mycoplasma haemolamae" Strain Purdue, a Red Blood Cell Pathogen of Alpacas (Vicugna pacos) and Llamas (Lama glama).</title>
        <authorList>
            <person name="Guimaraes A.M."/>
            <person name="Toth B."/>
            <person name="Santos A.P."/>
            <person name="do Nascimento N.C."/>
            <person name="Kritchevsky J.E."/>
            <person name="Messick J.B."/>
        </authorList>
    </citation>
    <scope>NUCLEOTIDE SEQUENCE [LARGE SCALE GENOMIC DNA]</scope>
    <source>
        <strain evidence="2 3">Purdue</strain>
    </source>
</reference>
<evidence type="ECO:0000256" key="1">
    <source>
        <dbReference type="SAM" id="MobiDB-lite"/>
    </source>
</evidence>
<dbReference type="Proteomes" id="UP000006502">
    <property type="component" value="Chromosome"/>
</dbReference>
<evidence type="ECO:0000313" key="3">
    <source>
        <dbReference type="Proteomes" id="UP000006502"/>
    </source>
</evidence>
<gene>
    <name evidence="2" type="ordered locus">MHLP_02170</name>
</gene>
<keyword evidence="3" id="KW-1185">Reference proteome</keyword>
<feature type="compositionally biased region" description="Acidic residues" evidence="1">
    <location>
        <begin position="87"/>
        <end position="100"/>
    </location>
</feature>
<evidence type="ECO:0000313" key="2">
    <source>
        <dbReference type="EMBL" id="AFO52014.1"/>
    </source>
</evidence>
<protein>
    <submittedName>
        <fullName evidence="2">Uncharacterized protein</fullName>
    </submittedName>
</protein>
<feature type="region of interest" description="Disordered" evidence="1">
    <location>
        <begin position="37"/>
        <end position="100"/>
    </location>
</feature>
<proteinExistence type="predicted"/>
<reference evidence="3" key="2">
    <citation type="submission" date="2012-07" db="EMBL/GenBank/DDBJ databases">
        <title>Complete genome sequence of 'Candidatus Mycoplasma haemolamae'.</title>
        <authorList>
            <person name="Guimaraes A.M.S."/>
            <person name="Toth B."/>
            <person name="Santos A.P."/>
            <person name="Nascimento N.C."/>
            <person name="Sojka J.E."/>
            <person name="Messick J.B."/>
        </authorList>
    </citation>
    <scope>NUCLEOTIDE SEQUENCE [LARGE SCALE GENOMIC DNA]</scope>
    <source>
        <strain evidence="3">Purdue</strain>
    </source>
</reference>
<dbReference type="HOGENOM" id="CLU_107120_0_0_14"/>
<organism evidence="2 3">
    <name type="scientific">Mycoplasma haematolamae (strain Purdue)</name>
    <dbReference type="NCBI Taxonomy" id="1212765"/>
    <lineage>
        <taxon>Bacteria</taxon>
        <taxon>Bacillati</taxon>
        <taxon>Mycoplasmatota</taxon>
        <taxon>Mollicutes</taxon>
        <taxon>Mycoplasmataceae</taxon>
        <taxon>Mycoplasma</taxon>
    </lineage>
</organism>
<dbReference type="STRING" id="1212765.MHLP_02170"/>